<proteinExistence type="predicted"/>
<reference evidence="1" key="1">
    <citation type="submission" date="2021-03" db="EMBL/GenBank/DDBJ databases">
        <authorList>
            <person name="Bekaert M."/>
        </authorList>
    </citation>
    <scope>NUCLEOTIDE SEQUENCE</scope>
</reference>
<organism evidence="1 2">
    <name type="scientific">Mytilus edulis</name>
    <name type="common">Blue mussel</name>
    <dbReference type="NCBI Taxonomy" id="6550"/>
    <lineage>
        <taxon>Eukaryota</taxon>
        <taxon>Metazoa</taxon>
        <taxon>Spiralia</taxon>
        <taxon>Lophotrochozoa</taxon>
        <taxon>Mollusca</taxon>
        <taxon>Bivalvia</taxon>
        <taxon>Autobranchia</taxon>
        <taxon>Pteriomorphia</taxon>
        <taxon>Mytilida</taxon>
        <taxon>Mytiloidea</taxon>
        <taxon>Mytilidae</taxon>
        <taxon>Mytilinae</taxon>
        <taxon>Mytilus</taxon>
    </lineage>
</organism>
<protein>
    <submittedName>
        <fullName evidence="1">Uncharacterized protein</fullName>
    </submittedName>
</protein>
<dbReference type="AlphaFoldDB" id="A0A8S3VE89"/>
<evidence type="ECO:0000313" key="2">
    <source>
        <dbReference type="Proteomes" id="UP000683360"/>
    </source>
</evidence>
<comment type="caution">
    <text evidence="1">The sequence shown here is derived from an EMBL/GenBank/DDBJ whole genome shotgun (WGS) entry which is preliminary data.</text>
</comment>
<name>A0A8S3VE89_MYTED</name>
<dbReference type="EMBL" id="CAJPWZ010003150">
    <property type="protein sequence ID" value="CAG2253394.1"/>
    <property type="molecule type" value="Genomic_DNA"/>
</dbReference>
<keyword evidence="2" id="KW-1185">Reference proteome</keyword>
<dbReference type="Proteomes" id="UP000683360">
    <property type="component" value="Unassembled WGS sequence"/>
</dbReference>
<gene>
    <name evidence="1" type="ORF">MEDL_64950</name>
</gene>
<evidence type="ECO:0000313" key="1">
    <source>
        <dbReference type="EMBL" id="CAG2253394.1"/>
    </source>
</evidence>
<accession>A0A8S3VE89</accession>
<sequence>MSDGDTETDDKTDCCTNTFATRYFKVTQECTNLVAQPKQNQTRSAHLEECNSNSTHCTFIPSSIMHMRGQNEIGTTKGALSERYSYEQKTLKAYTMDGNVDETVQDSIQVKEFFSNRNRRKHRKFTQFTSRLPLTHQLREYCTADNGVGKKDQKYTTLTSFDKNIPSNMEEVHRRNFGDAKIAWGKYGGYIEDLEANGARTDKIIDIIGRENERIFCVLANIDFLSVYTAHLLVMFISLHNCTTFYPCMKFKGKFIV</sequence>